<dbReference type="EMBL" id="CAJVCH010269657">
    <property type="protein sequence ID" value="CAG7734454.1"/>
    <property type="molecule type" value="Genomic_DNA"/>
</dbReference>
<reference evidence="2" key="1">
    <citation type="submission" date="2021-06" db="EMBL/GenBank/DDBJ databases">
        <authorList>
            <person name="Hodson N. C."/>
            <person name="Mongue J. A."/>
            <person name="Jaron S. K."/>
        </authorList>
    </citation>
    <scope>NUCLEOTIDE SEQUENCE</scope>
</reference>
<keyword evidence="1" id="KW-1133">Transmembrane helix</keyword>
<evidence type="ECO:0000313" key="3">
    <source>
        <dbReference type="Proteomes" id="UP000708208"/>
    </source>
</evidence>
<dbReference type="Proteomes" id="UP000708208">
    <property type="component" value="Unassembled WGS sequence"/>
</dbReference>
<proteinExistence type="predicted"/>
<sequence length="374" mass="43775">MVMSQSDMCLNPPVSTVDREHAKISWRVSKRCQLIWRCILWMSIFRWIYAIVKCTEAVFLDFNMKDFPVHITLTSVYSLCILWMYCCFIRSPDIMTLVVNSFVKAEDYKGAIDWKSLNLQEMLVLQLPFNIVIFPILYLILLLLEPDSKCFIYGTMSLYWESNWLLYTSILVEVLLMFLLANICSFSSFLVLMFLERCTEQIRKQSWILGTRRFGVSRPENKIRIAYRHCRQLQLTIQLFNLGFSYGIFLLKIHSIATSIVMYSFAILLSKSSLILTAIYFTTGIQCSLLFSIMFQKAFSIPVGILACKRRMLNWIKVFTTDQTEQYYYRSVRSIYDVGINVGSFHKFQRVSTPVFLDYVIKFSARVLIAFSKA</sequence>
<comment type="caution">
    <text evidence="2">The sequence shown here is derived from an EMBL/GenBank/DDBJ whole genome shotgun (WGS) entry which is preliminary data.</text>
</comment>
<organism evidence="2 3">
    <name type="scientific">Allacma fusca</name>
    <dbReference type="NCBI Taxonomy" id="39272"/>
    <lineage>
        <taxon>Eukaryota</taxon>
        <taxon>Metazoa</taxon>
        <taxon>Ecdysozoa</taxon>
        <taxon>Arthropoda</taxon>
        <taxon>Hexapoda</taxon>
        <taxon>Collembola</taxon>
        <taxon>Symphypleona</taxon>
        <taxon>Sminthuridae</taxon>
        <taxon>Allacma</taxon>
    </lineage>
</organism>
<dbReference type="AlphaFoldDB" id="A0A8J2KG28"/>
<protein>
    <submittedName>
        <fullName evidence="2">Uncharacterized protein</fullName>
    </submittedName>
</protein>
<name>A0A8J2KG28_9HEXA</name>
<feature type="transmembrane region" description="Helical" evidence="1">
    <location>
        <begin position="164"/>
        <end position="195"/>
    </location>
</feature>
<keyword evidence="1" id="KW-0812">Transmembrane</keyword>
<gene>
    <name evidence="2" type="ORF">AFUS01_LOCUS22843</name>
</gene>
<keyword evidence="3" id="KW-1185">Reference proteome</keyword>
<feature type="transmembrane region" description="Helical" evidence="1">
    <location>
        <begin position="34"/>
        <end position="52"/>
    </location>
</feature>
<feature type="transmembrane region" description="Helical" evidence="1">
    <location>
        <begin position="123"/>
        <end position="144"/>
    </location>
</feature>
<feature type="transmembrane region" description="Helical" evidence="1">
    <location>
        <begin position="67"/>
        <end position="88"/>
    </location>
</feature>
<accession>A0A8J2KG28</accession>
<evidence type="ECO:0000313" key="2">
    <source>
        <dbReference type="EMBL" id="CAG7734454.1"/>
    </source>
</evidence>
<evidence type="ECO:0000256" key="1">
    <source>
        <dbReference type="SAM" id="Phobius"/>
    </source>
</evidence>
<keyword evidence="1" id="KW-0472">Membrane</keyword>